<keyword evidence="8" id="KW-0256">Endoplasmic reticulum</keyword>
<dbReference type="PANTHER" id="PTHR13906:SF14">
    <property type="entry name" value="LYSOPHOSPHOLIPID ACYLTRANSFERASE 5"/>
    <property type="match status" value="1"/>
</dbReference>
<keyword evidence="6" id="KW-0808">Transferase</keyword>
<dbReference type="GO" id="GO:0030258">
    <property type="term" value="P:lipid modification"/>
    <property type="evidence" value="ECO:0007669"/>
    <property type="project" value="TreeGrafter"/>
</dbReference>
<evidence type="ECO:0000256" key="8">
    <source>
        <dbReference type="ARBA" id="ARBA00022824"/>
    </source>
</evidence>
<dbReference type="EC" id="2.3.1.n6" evidence="17"/>
<feature type="transmembrane region" description="Helical" evidence="20">
    <location>
        <begin position="76"/>
        <end position="93"/>
    </location>
</feature>
<keyword evidence="14" id="KW-0012">Acyltransferase</keyword>
<evidence type="ECO:0000256" key="15">
    <source>
        <dbReference type="ARBA" id="ARBA00025707"/>
    </source>
</evidence>
<evidence type="ECO:0000256" key="17">
    <source>
        <dbReference type="ARBA" id="ARBA00038923"/>
    </source>
</evidence>
<evidence type="ECO:0000256" key="16">
    <source>
        <dbReference type="ARBA" id="ARBA00026120"/>
    </source>
</evidence>
<evidence type="ECO:0000256" key="1">
    <source>
        <dbReference type="ARBA" id="ARBA00004141"/>
    </source>
</evidence>
<comment type="caution">
    <text evidence="21">The sequence shown here is derived from an EMBL/GenBank/DDBJ whole genome shotgun (WGS) entry which is preliminary data.</text>
</comment>
<dbReference type="EC" id="2.3.1.23" evidence="16"/>
<keyword evidence="7 20" id="KW-0812">Transmembrane</keyword>
<proteinExistence type="inferred from homology"/>
<evidence type="ECO:0000256" key="10">
    <source>
        <dbReference type="ARBA" id="ARBA00023098"/>
    </source>
</evidence>
<feature type="compositionally biased region" description="Polar residues" evidence="19">
    <location>
        <begin position="475"/>
        <end position="484"/>
    </location>
</feature>
<evidence type="ECO:0000256" key="7">
    <source>
        <dbReference type="ARBA" id="ARBA00022692"/>
    </source>
</evidence>
<dbReference type="GO" id="GO:0016020">
    <property type="term" value="C:membrane"/>
    <property type="evidence" value="ECO:0007669"/>
    <property type="project" value="UniProtKB-SubCell"/>
</dbReference>
<keyword evidence="22" id="KW-1185">Reference proteome</keyword>
<feature type="transmembrane region" description="Helical" evidence="20">
    <location>
        <begin position="256"/>
        <end position="277"/>
    </location>
</feature>
<evidence type="ECO:0000256" key="9">
    <source>
        <dbReference type="ARBA" id="ARBA00022989"/>
    </source>
</evidence>
<feature type="region of interest" description="Disordered" evidence="19">
    <location>
        <begin position="469"/>
        <end position="492"/>
    </location>
</feature>
<protein>
    <recommendedName>
        <fullName evidence="18">Lysophospholipid acyltransferase 5</fullName>
        <ecNumber evidence="16">2.3.1.23</ecNumber>
        <ecNumber evidence="17">2.3.1.n6</ecNumber>
    </recommendedName>
</protein>
<feature type="transmembrane region" description="Helical" evidence="20">
    <location>
        <begin position="440"/>
        <end position="459"/>
    </location>
</feature>
<feature type="transmembrane region" description="Helical" evidence="20">
    <location>
        <begin position="100"/>
        <end position="117"/>
    </location>
</feature>
<dbReference type="GO" id="GO:0006656">
    <property type="term" value="P:phosphatidylcholine biosynthetic process"/>
    <property type="evidence" value="ECO:0007669"/>
    <property type="project" value="TreeGrafter"/>
</dbReference>
<dbReference type="AlphaFoldDB" id="A0AA36GNE2"/>
<evidence type="ECO:0000313" key="21">
    <source>
        <dbReference type="EMBL" id="CAJ0595330.1"/>
    </source>
</evidence>
<feature type="transmembrane region" description="Helical" evidence="20">
    <location>
        <begin position="216"/>
        <end position="236"/>
    </location>
</feature>
<feature type="transmembrane region" description="Helical" evidence="20">
    <location>
        <begin position="27"/>
        <end position="43"/>
    </location>
</feature>
<feature type="transmembrane region" description="Helical" evidence="20">
    <location>
        <begin position="408"/>
        <end position="428"/>
    </location>
</feature>
<accession>A0AA36GNE2</accession>
<comment type="similarity">
    <text evidence="4">Belongs to the membrane-bound acyltransferase family.</text>
</comment>
<evidence type="ECO:0000256" key="3">
    <source>
        <dbReference type="ARBA" id="ARBA00005074"/>
    </source>
</evidence>
<evidence type="ECO:0000256" key="18">
    <source>
        <dbReference type="ARBA" id="ARBA00039721"/>
    </source>
</evidence>
<reference evidence="21" key="1">
    <citation type="submission" date="2023-07" db="EMBL/GenBank/DDBJ databases">
        <authorList>
            <consortium name="CYATHOMIX"/>
        </authorList>
    </citation>
    <scope>NUCLEOTIDE SEQUENCE</scope>
    <source>
        <strain evidence="21">N/A</strain>
    </source>
</reference>
<dbReference type="GO" id="GO:0071617">
    <property type="term" value="F:lysophospholipid acyltransferase activity"/>
    <property type="evidence" value="ECO:0007669"/>
    <property type="project" value="TreeGrafter"/>
</dbReference>
<comment type="pathway">
    <text evidence="15">Phospholipid metabolism.</text>
</comment>
<keyword evidence="5" id="KW-0444">Lipid biosynthesis</keyword>
<dbReference type="InterPro" id="IPR049941">
    <property type="entry name" value="LPLAT_7/PORCN-like"/>
</dbReference>
<keyword evidence="12" id="KW-0594">Phospholipid biosynthesis</keyword>
<evidence type="ECO:0000256" key="13">
    <source>
        <dbReference type="ARBA" id="ARBA00023264"/>
    </source>
</evidence>
<evidence type="ECO:0000256" key="2">
    <source>
        <dbReference type="ARBA" id="ARBA00004240"/>
    </source>
</evidence>
<evidence type="ECO:0000256" key="4">
    <source>
        <dbReference type="ARBA" id="ARBA00010323"/>
    </source>
</evidence>
<evidence type="ECO:0000256" key="20">
    <source>
        <dbReference type="SAM" id="Phobius"/>
    </source>
</evidence>
<organism evidence="21 22">
    <name type="scientific">Cylicocyclus nassatus</name>
    <name type="common">Nematode worm</name>
    <dbReference type="NCBI Taxonomy" id="53992"/>
    <lineage>
        <taxon>Eukaryota</taxon>
        <taxon>Metazoa</taxon>
        <taxon>Ecdysozoa</taxon>
        <taxon>Nematoda</taxon>
        <taxon>Chromadorea</taxon>
        <taxon>Rhabditida</taxon>
        <taxon>Rhabditina</taxon>
        <taxon>Rhabditomorpha</taxon>
        <taxon>Strongyloidea</taxon>
        <taxon>Strongylidae</taxon>
        <taxon>Cylicocyclus</taxon>
    </lineage>
</organism>
<name>A0AA36GNE2_CYLNA</name>
<feature type="transmembrane region" description="Helical" evidence="20">
    <location>
        <begin position="347"/>
        <end position="369"/>
    </location>
</feature>
<dbReference type="Pfam" id="PF03062">
    <property type="entry name" value="MBOAT"/>
    <property type="match status" value="1"/>
</dbReference>
<dbReference type="EMBL" id="CATQJL010000112">
    <property type="protein sequence ID" value="CAJ0595330.1"/>
    <property type="molecule type" value="Genomic_DNA"/>
</dbReference>
<keyword evidence="11 20" id="KW-0472">Membrane</keyword>
<evidence type="ECO:0000256" key="19">
    <source>
        <dbReference type="SAM" id="MobiDB-lite"/>
    </source>
</evidence>
<dbReference type="GO" id="GO:0005783">
    <property type="term" value="C:endoplasmic reticulum"/>
    <property type="evidence" value="ECO:0007669"/>
    <property type="project" value="UniProtKB-SubCell"/>
</dbReference>
<evidence type="ECO:0000313" key="22">
    <source>
        <dbReference type="Proteomes" id="UP001176961"/>
    </source>
</evidence>
<keyword evidence="9 20" id="KW-1133">Transmembrane helix</keyword>
<evidence type="ECO:0000256" key="12">
    <source>
        <dbReference type="ARBA" id="ARBA00023209"/>
    </source>
</evidence>
<dbReference type="Proteomes" id="UP001176961">
    <property type="component" value="Unassembled WGS sequence"/>
</dbReference>
<evidence type="ECO:0000256" key="6">
    <source>
        <dbReference type="ARBA" id="ARBA00022679"/>
    </source>
</evidence>
<comment type="subcellular location">
    <subcellularLocation>
        <location evidence="2">Endoplasmic reticulum</location>
    </subcellularLocation>
    <subcellularLocation>
        <location evidence="1">Membrane</location>
        <topology evidence="1">Multi-pass membrane protein</topology>
    </subcellularLocation>
</comment>
<evidence type="ECO:0000256" key="14">
    <source>
        <dbReference type="ARBA" id="ARBA00023315"/>
    </source>
</evidence>
<keyword evidence="13" id="KW-1208">Phospholipid metabolism</keyword>
<comment type="pathway">
    <text evidence="3">Lipid metabolism; phospholipid metabolism.</text>
</comment>
<evidence type="ECO:0000256" key="11">
    <source>
        <dbReference type="ARBA" id="ARBA00023136"/>
    </source>
</evidence>
<gene>
    <name evidence="21" type="ORF">CYNAS_LOCUS7313</name>
</gene>
<evidence type="ECO:0000256" key="5">
    <source>
        <dbReference type="ARBA" id="ARBA00022516"/>
    </source>
</evidence>
<dbReference type="GO" id="GO:0047184">
    <property type="term" value="F:1-acylglycerophosphocholine O-acyltransferase activity"/>
    <property type="evidence" value="ECO:0007669"/>
    <property type="project" value="UniProtKB-EC"/>
</dbReference>
<keyword evidence="10" id="KW-0443">Lipid metabolism</keyword>
<sequence length="492" mass="56750">MTAFYIFSAPRMVVHALANLIHAREDALRLFLCILAGYPLAYIHRTIIVYKPAHIQHAFFVTVGLVLHIFNSGSDVLHTLLAIVFAYLITNFMKDRVEKIVAAHTVFLGYLLVAYWFEESESYDINWTTPFCVLVLRYIGLVMDVYDGEHMATLKPDQKKTAIQDVPGLLEIAAFGLFYTGTFAGPQFTLSRFRSVVRGDWLDEKRQPRASAQDAALRRFVGGCIYMAINQFGSAWLPDSYFNSPGFYSQSLFWKWTWAVIWFRIVISRYCAIWMIVEGASILNGLGYNGKDHKGRDRWDGVRDIHVWKWELGKDFTDCIQSFNCGTNTWAKNHVLRRLRWLDNKPLAHLATLAYLAIWHGYHLGYFLLFGLEFGCVHAQQQLYKLIDRTPGWAELIAKPHARPFIQLFGRIVTAYTMGFAFLTMGLVKTRYWIGPVKSMYFLIYILYFAVWPILHHLLCTILPRKPKGEETKSNQENTITEKSTITDKKTS</sequence>
<dbReference type="InterPro" id="IPR004299">
    <property type="entry name" value="MBOAT_fam"/>
</dbReference>
<dbReference type="PANTHER" id="PTHR13906">
    <property type="entry name" value="PORCUPINE"/>
    <property type="match status" value="1"/>
</dbReference>